<accession>A0A2T3J1G0</accession>
<comment type="caution">
    <text evidence="1">The sequence shown here is derived from an EMBL/GenBank/DDBJ whole genome shotgun (WGS) entry which is preliminary data.</text>
</comment>
<proteinExistence type="predicted"/>
<protein>
    <submittedName>
        <fullName evidence="1">Uncharacterized protein</fullName>
    </submittedName>
</protein>
<dbReference type="AlphaFoldDB" id="A0A2T3J1G0"/>
<gene>
    <name evidence="1" type="ORF">C9I99_07580</name>
</gene>
<dbReference type="Proteomes" id="UP000241222">
    <property type="component" value="Unassembled WGS sequence"/>
</dbReference>
<organism evidence="1 2">
    <name type="scientific">Photobacterium lutimaris</name>
    <dbReference type="NCBI Taxonomy" id="388278"/>
    <lineage>
        <taxon>Bacteria</taxon>
        <taxon>Pseudomonadati</taxon>
        <taxon>Pseudomonadota</taxon>
        <taxon>Gammaproteobacteria</taxon>
        <taxon>Vibrionales</taxon>
        <taxon>Vibrionaceae</taxon>
        <taxon>Photobacterium</taxon>
    </lineage>
</organism>
<dbReference type="EMBL" id="PYMH01000002">
    <property type="protein sequence ID" value="PSU34921.1"/>
    <property type="molecule type" value="Genomic_DNA"/>
</dbReference>
<sequence length="302" mass="33718">MLFLIAAYNKNIKLTLDFTRFTRHFWYEIRCAWLVHRSATYVRRYKLKGVLVKKYSNSAHRILNIIQIAAPSGGNNPTTTVWANVFGLDAELAKSDPHFVHQKLTLFRAELDLLASAMATTGFSEKLYKPYINNISRTVSVTNIGAAWSSYSSNLGADTILAINFCAEILPDESECDFDSLTEIIDSITKLREQVENSDLHEVTKSFVLSQISIIEKAIQNYPITGVDSIKRAFSEGFSDICSRADNIREEDADIRSKVGEFWVKLRKVGGAAVEADKIVSAVVKLVENGDKLKDGIAGLLQ</sequence>
<evidence type="ECO:0000313" key="2">
    <source>
        <dbReference type="Proteomes" id="UP000241222"/>
    </source>
</evidence>
<reference evidence="1 2" key="1">
    <citation type="submission" date="2018-03" db="EMBL/GenBank/DDBJ databases">
        <title>Whole genome sequencing of Histamine producing bacteria.</title>
        <authorList>
            <person name="Butler K."/>
        </authorList>
    </citation>
    <scope>NUCLEOTIDE SEQUENCE [LARGE SCALE GENOMIC DNA]</scope>
    <source>
        <strain evidence="1 2">JCM 13586</strain>
    </source>
</reference>
<keyword evidence="2" id="KW-1185">Reference proteome</keyword>
<name>A0A2T3J1G0_9GAMM</name>
<evidence type="ECO:0000313" key="1">
    <source>
        <dbReference type="EMBL" id="PSU34921.1"/>
    </source>
</evidence>